<evidence type="ECO:0000256" key="10">
    <source>
        <dbReference type="ARBA" id="ARBA00048540"/>
    </source>
</evidence>
<dbReference type="Proteomes" id="UP000785625">
    <property type="component" value="Unassembled WGS sequence"/>
</dbReference>
<comment type="catalytic activity">
    <reaction evidence="10 11">
        <text>L-threonyl-[protein] + FAD = FMN-L-threonyl-[protein] + AMP + H(+)</text>
        <dbReference type="Rhea" id="RHEA:36847"/>
        <dbReference type="Rhea" id="RHEA-COMP:11060"/>
        <dbReference type="Rhea" id="RHEA-COMP:11061"/>
        <dbReference type="ChEBI" id="CHEBI:15378"/>
        <dbReference type="ChEBI" id="CHEBI:30013"/>
        <dbReference type="ChEBI" id="CHEBI:57692"/>
        <dbReference type="ChEBI" id="CHEBI:74257"/>
        <dbReference type="ChEBI" id="CHEBI:456215"/>
        <dbReference type="EC" id="2.7.1.180"/>
    </reaction>
</comment>
<evidence type="ECO:0000313" key="12">
    <source>
        <dbReference type="EMBL" id="MBM6940646.1"/>
    </source>
</evidence>
<keyword evidence="5 11" id="KW-0808">Transferase</keyword>
<dbReference type="PANTHER" id="PTHR30040:SF2">
    <property type="entry name" value="FAD:PROTEIN FMN TRANSFERASE"/>
    <property type="match status" value="1"/>
</dbReference>
<evidence type="ECO:0000256" key="11">
    <source>
        <dbReference type="PIRNR" id="PIRNR006268"/>
    </source>
</evidence>
<evidence type="ECO:0000256" key="1">
    <source>
        <dbReference type="ARBA" id="ARBA00001946"/>
    </source>
</evidence>
<dbReference type="PIRSF" id="PIRSF006268">
    <property type="entry name" value="ApbE"/>
    <property type="match status" value="1"/>
</dbReference>
<proteinExistence type="inferred from homology"/>
<comment type="similarity">
    <text evidence="11">Belongs to the ApbE family.</text>
</comment>
<evidence type="ECO:0000256" key="4">
    <source>
        <dbReference type="ARBA" id="ARBA00022630"/>
    </source>
</evidence>
<dbReference type="Gene3D" id="3.10.520.10">
    <property type="entry name" value="ApbE-like domains"/>
    <property type="match status" value="1"/>
</dbReference>
<dbReference type="RefSeq" id="WP_239459539.1">
    <property type="nucleotide sequence ID" value="NZ_CALVGD010000054.1"/>
</dbReference>
<keyword evidence="8 11" id="KW-0460">Magnesium</keyword>
<dbReference type="EC" id="2.7.1.180" evidence="2 11"/>
<evidence type="ECO:0000256" key="8">
    <source>
        <dbReference type="ARBA" id="ARBA00022842"/>
    </source>
</evidence>
<keyword evidence="4 11" id="KW-0285">Flavoprotein</keyword>
<accession>A0ABS2GZ92</accession>
<comment type="cofactor">
    <cofactor evidence="1">
        <name>Mg(2+)</name>
        <dbReference type="ChEBI" id="CHEBI:18420"/>
    </cofactor>
</comment>
<reference evidence="12 13" key="1">
    <citation type="journal article" date="2021" name="Sci. Rep.">
        <title>The distribution of antibiotic resistance genes in chicken gut microbiota commensals.</title>
        <authorList>
            <person name="Juricova H."/>
            <person name="Matiasovicova J."/>
            <person name="Kubasova T."/>
            <person name="Cejkova D."/>
            <person name="Rychlik I."/>
        </authorList>
    </citation>
    <scope>NUCLEOTIDE SEQUENCE [LARGE SCALE GENOMIC DNA]</scope>
    <source>
        <strain evidence="12 13">An574</strain>
    </source>
</reference>
<protein>
    <recommendedName>
        <fullName evidence="3 11">FAD:protein FMN transferase</fullName>
        <ecNumber evidence="2 11">2.7.1.180</ecNumber>
    </recommendedName>
    <alternativeName>
        <fullName evidence="9 11">Flavin transferase</fullName>
    </alternativeName>
</protein>
<evidence type="ECO:0000256" key="2">
    <source>
        <dbReference type="ARBA" id="ARBA00011955"/>
    </source>
</evidence>
<dbReference type="SUPFAM" id="SSF143631">
    <property type="entry name" value="ApbE-like"/>
    <property type="match status" value="1"/>
</dbReference>
<evidence type="ECO:0000256" key="6">
    <source>
        <dbReference type="ARBA" id="ARBA00022723"/>
    </source>
</evidence>
<keyword evidence="13" id="KW-1185">Reference proteome</keyword>
<dbReference type="GO" id="GO:0016740">
    <property type="term" value="F:transferase activity"/>
    <property type="evidence" value="ECO:0007669"/>
    <property type="project" value="UniProtKB-KW"/>
</dbReference>
<keyword evidence="7 11" id="KW-0274">FAD</keyword>
<evidence type="ECO:0000256" key="9">
    <source>
        <dbReference type="ARBA" id="ARBA00031306"/>
    </source>
</evidence>
<dbReference type="EMBL" id="JACJKU010000028">
    <property type="protein sequence ID" value="MBM6940646.1"/>
    <property type="molecule type" value="Genomic_DNA"/>
</dbReference>
<sequence>MMAIERTIHLMGTIIKINIQTALPNDEQVADEAVRRLRHYEKVFSANDDSSDLMQINLQAGKRAVTVPKELFDLIKIGKKYSMNSKGYLNIAIGPLVKLWHIGFQDAHVPSDDKIQKALLLTDPEKIILNEEYRSVMLAEPGMEIDLGALAKGYSADLIKDYLVHSRVQSSVLNLGGNVVVIGGNKLHRDGCWHVGLQDPQQALGHYVKVFPLKNQSIVTSGIYERNLKSNGKFYHHIFDPATGYPIKTDMASLSIISPQSVDGEIWTSMLFGKSWEQIRQVVHGLPNIQAIGIYKDGKIVTCE</sequence>
<evidence type="ECO:0000256" key="3">
    <source>
        <dbReference type="ARBA" id="ARBA00016337"/>
    </source>
</evidence>
<keyword evidence="6 11" id="KW-0479">Metal-binding</keyword>
<dbReference type="InterPro" id="IPR024932">
    <property type="entry name" value="ApbE"/>
</dbReference>
<gene>
    <name evidence="12" type="ORF">H5975_03950</name>
</gene>
<comment type="caution">
    <text evidence="12">The sequence shown here is derived from an EMBL/GenBank/DDBJ whole genome shotgun (WGS) entry which is preliminary data.</text>
</comment>
<evidence type="ECO:0000313" key="13">
    <source>
        <dbReference type="Proteomes" id="UP000785625"/>
    </source>
</evidence>
<name>A0ABS2GZ92_9LACO</name>
<evidence type="ECO:0000256" key="7">
    <source>
        <dbReference type="ARBA" id="ARBA00022827"/>
    </source>
</evidence>
<dbReference type="Pfam" id="PF02424">
    <property type="entry name" value="ApbE"/>
    <property type="match status" value="1"/>
</dbReference>
<evidence type="ECO:0000256" key="5">
    <source>
        <dbReference type="ARBA" id="ARBA00022679"/>
    </source>
</evidence>
<dbReference type="PANTHER" id="PTHR30040">
    <property type="entry name" value="THIAMINE BIOSYNTHESIS LIPOPROTEIN APBE"/>
    <property type="match status" value="1"/>
</dbReference>
<organism evidence="12 13">
    <name type="scientific">Limosilactobacillus coleohominis</name>
    <dbReference type="NCBI Taxonomy" id="181675"/>
    <lineage>
        <taxon>Bacteria</taxon>
        <taxon>Bacillati</taxon>
        <taxon>Bacillota</taxon>
        <taxon>Bacilli</taxon>
        <taxon>Lactobacillales</taxon>
        <taxon>Lactobacillaceae</taxon>
        <taxon>Limosilactobacillus</taxon>
    </lineage>
</organism>
<dbReference type="InterPro" id="IPR003374">
    <property type="entry name" value="ApbE-like_sf"/>
</dbReference>